<dbReference type="PANTHER" id="PTHR12213">
    <property type="entry name" value="CORRINOID ADENOSYLTRANSFERASE"/>
    <property type="match status" value="1"/>
</dbReference>
<keyword evidence="4 10" id="KW-0547">Nucleotide-binding</keyword>
<dbReference type="Pfam" id="PF01923">
    <property type="entry name" value="Cob_adeno_trans"/>
    <property type="match status" value="1"/>
</dbReference>
<dbReference type="SUPFAM" id="SSF89028">
    <property type="entry name" value="Cobalamin adenosyltransferase-like"/>
    <property type="match status" value="1"/>
</dbReference>
<evidence type="ECO:0000256" key="3">
    <source>
        <dbReference type="ARBA" id="ARBA00022679"/>
    </source>
</evidence>
<dbReference type="InterPro" id="IPR016030">
    <property type="entry name" value="CblAdoTrfase-like"/>
</dbReference>
<dbReference type="GO" id="GO:0009235">
    <property type="term" value="P:cobalamin metabolic process"/>
    <property type="evidence" value="ECO:0007669"/>
    <property type="project" value="UniProtKB-ARBA"/>
</dbReference>
<dbReference type="PANTHER" id="PTHR12213:SF0">
    <property type="entry name" value="CORRINOID ADENOSYLTRANSFERASE MMAB"/>
    <property type="match status" value="1"/>
</dbReference>
<comment type="function">
    <text evidence="7">Converts cob(I)alamin to adenosylcobalamin (adenosylcob(III)alamin), a coenzyme for methylmalonyl-CoA mutase, therefore participates in the final step of the vitamin B12 conversion. Generates adenosylcobalamin (AdoCbl) and directly delivers the cofactor to MUT in a transfer that is stimulated by ATP-binding to MMAB and gated by MMAA.</text>
</comment>
<evidence type="ECO:0000256" key="1">
    <source>
        <dbReference type="ARBA" id="ARBA00007487"/>
    </source>
</evidence>
<dbReference type="FunFam" id="1.20.1200.10:FF:000001">
    <property type="entry name" value="Cob(I)yrinic acid a,c-diamide adenosyltransferase"/>
    <property type="match status" value="1"/>
</dbReference>
<dbReference type="AlphaFoldDB" id="A0A7D9E9Q9"/>
<organism evidence="12 13">
    <name type="scientific">Paramuricea clavata</name>
    <name type="common">Red gorgonian</name>
    <name type="synonym">Violescent sea-whip</name>
    <dbReference type="NCBI Taxonomy" id="317549"/>
    <lineage>
        <taxon>Eukaryota</taxon>
        <taxon>Metazoa</taxon>
        <taxon>Cnidaria</taxon>
        <taxon>Anthozoa</taxon>
        <taxon>Octocorallia</taxon>
        <taxon>Malacalcyonacea</taxon>
        <taxon>Plexauridae</taxon>
        <taxon>Paramuricea</taxon>
    </lineage>
</organism>
<evidence type="ECO:0000256" key="5">
    <source>
        <dbReference type="ARBA" id="ARBA00022840"/>
    </source>
</evidence>
<evidence type="ECO:0000256" key="10">
    <source>
        <dbReference type="RuleBase" id="RU366026"/>
    </source>
</evidence>
<evidence type="ECO:0000256" key="2">
    <source>
        <dbReference type="ARBA" id="ARBA00011233"/>
    </source>
</evidence>
<keyword evidence="3 10" id="KW-0808">Transferase</keyword>
<comment type="similarity">
    <text evidence="1 10">Belongs to the Cob(I)alamin adenosyltransferase family.</text>
</comment>
<dbReference type="OrthoDB" id="549173at2759"/>
<evidence type="ECO:0000256" key="4">
    <source>
        <dbReference type="ARBA" id="ARBA00022741"/>
    </source>
</evidence>
<dbReference type="Proteomes" id="UP001152795">
    <property type="component" value="Unassembled WGS sequence"/>
</dbReference>
<name>A0A7D9E9Q9_PARCT</name>
<keyword evidence="13" id="KW-1185">Reference proteome</keyword>
<evidence type="ECO:0000313" key="12">
    <source>
        <dbReference type="EMBL" id="CAB4002082.1"/>
    </source>
</evidence>
<evidence type="ECO:0000256" key="7">
    <source>
        <dbReference type="ARBA" id="ARBA00056747"/>
    </source>
</evidence>
<dbReference type="InterPro" id="IPR036451">
    <property type="entry name" value="CblAdoTrfase-like_sf"/>
</dbReference>
<evidence type="ECO:0000259" key="11">
    <source>
        <dbReference type="Pfam" id="PF01923"/>
    </source>
</evidence>
<evidence type="ECO:0000313" key="13">
    <source>
        <dbReference type="Proteomes" id="UP001152795"/>
    </source>
</evidence>
<comment type="subunit">
    <text evidence="2">Homotrimer.</text>
</comment>
<sequence length="189" mass="21546">MKIYTKKGDKGYSYNFLGERRQKDDEIFEALGTTDELSSAIGLASEFCADEVHGIVEDLQEVQCILQDVGANIATPRSSTNEKKVGQTHFQLGEVERLETWIDRYHSQLPKLTRFILPSGGKCSASLHLARSICRRAERRITPLVRAGDVDGEVLRYINRLSDFLFTAARYVCHVEGKKERFYEREPKT</sequence>
<reference evidence="12" key="1">
    <citation type="submission" date="2020-04" db="EMBL/GenBank/DDBJ databases">
        <authorList>
            <person name="Alioto T."/>
            <person name="Alioto T."/>
            <person name="Gomez Garrido J."/>
        </authorList>
    </citation>
    <scope>NUCLEOTIDE SEQUENCE</scope>
    <source>
        <strain evidence="12">A484AB</strain>
    </source>
</reference>
<dbReference type="InterPro" id="IPR029499">
    <property type="entry name" value="PduO-typ"/>
</dbReference>
<feature type="domain" description="Cobalamin adenosyltransferase-like" evidence="11">
    <location>
        <begin position="3"/>
        <end position="172"/>
    </location>
</feature>
<comment type="catalytic activity">
    <reaction evidence="6">
        <text>cob(I)alamin-[corrinoid adenosyltransferase] + ATP = apo-[corrinoid adenosyltransferase] + adenosylcob(III)alamin + triphosphate</text>
        <dbReference type="Rhea" id="RHEA:56796"/>
        <dbReference type="Rhea" id="RHEA-COMP:14743"/>
        <dbReference type="Rhea" id="RHEA-COMP:14744"/>
        <dbReference type="ChEBI" id="CHEBI:18036"/>
        <dbReference type="ChEBI" id="CHEBI:18408"/>
        <dbReference type="ChEBI" id="CHEBI:30616"/>
        <dbReference type="ChEBI" id="CHEBI:60488"/>
        <dbReference type="ChEBI" id="CHEBI:83228"/>
    </reaction>
    <physiologicalReaction direction="left-to-right" evidence="6">
        <dbReference type="Rhea" id="RHEA:56797"/>
    </physiologicalReaction>
</comment>
<dbReference type="Gene3D" id="1.20.1200.10">
    <property type="entry name" value="Cobalamin adenosyltransferase-like"/>
    <property type="match status" value="1"/>
</dbReference>
<keyword evidence="5 10" id="KW-0067">ATP-binding</keyword>
<evidence type="ECO:0000256" key="6">
    <source>
        <dbReference type="ARBA" id="ARBA00051988"/>
    </source>
</evidence>
<evidence type="ECO:0000256" key="9">
    <source>
        <dbReference type="ARBA" id="ARBA00075216"/>
    </source>
</evidence>
<dbReference type="NCBIfam" id="TIGR00636">
    <property type="entry name" value="PduO_Nterm"/>
    <property type="match status" value="1"/>
</dbReference>
<evidence type="ECO:0000256" key="8">
    <source>
        <dbReference type="ARBA" id="ARBA00071654"/>
    </source>
</evidence>
<protein>
    <recommendedName>
        <fullName evidence="8">Corrinoid adenosyltransferase MMAB</fullName>
    </recommendedName>
    <alternativeName>
        <fullName evidence="9">ATP:co(I)rrinoid adenosyltransferase MMAB</fullName>
    </alternativeName>
</protein>
<dbReference type="GO" id="GO:0005524">
    <property type="term" value="F:ATP binding"/>
    <property type="evidence" value="ECO:0007669"/>
    <property type="project" value="UniProtKB-UniRule"/>
</dbReference>
<dbReference type="GO" id="GO:0008817">
    <property type="term" value="F:corrinoid adenosyltransferase activity"/>
    <property type="evidence" value="ECO:0007669"/>
    <property type="project" value="UniProtKB-ARBA"/>
</dbReference>
<comment type="caution">
    <text evidence="12">The sequence shown here is derived from an EMBL/GenBank/DDBJ whole genome shotgun (WGS) entry which is preliminary data.</text>
</comment>
<dbReference type="EMBL" id="CACRXK020004251">
    <property type="protein sequence ID" value="CAB4002082.1"/>
    <property type="molecule type" value="Genomic_DNA"/>
</dbReference>
<accession>A0A7D9E9Q9</accession>
<proteinExistence type="inferred from homology"/>
<gene>
    <name evidence="12" type="ORF">PACLA_8A078764</name>
</gene>